<dbReference type="PANTHER" id="PTHR33490">
    <property type="entry name" value="BLR5614 PROTEIN-RELATED"/>
    <property type="match status" value="1"/>
</dbReference>
<accession>F5RC63</accession>
<dbReference type="eggNOG" id="COG1305">
    <property type="taxonomic scope" value="Bacteria"/>
</dbReference>
<dbReference type="SMART" id="SM00460">
    <property type="entry name" value="TGc"/>
    <property type="match status" value="1"/>
</dbReference>
<dbReference type="Pfam" id="PF08379">
    <property type="entry name" value="Bact_transglu_N"/>
    <property type="match status" value="1"/>
</dbReference>
<dbReference type="EMBL" id="AFHG01000045">
    <property type="protein sequence ID" value="EGK71836.1"/>
    <property type="molecule type" value="Genomic_DNA"/>
</dbReference>
<dbReference type="OrthoDB" id="5438043at2"/>
<dbReference type="InterPro" id="IPR038765">
    <property type="entry name" value="Papain-like_cys_pep_sf"/>
</dbReference>
<feature type="domain" description="Transglutaminase-like" evidence="2">
    <location>
        <begin position="179"/>
        <end position="249"/>
    </location>
</feature>
<dbReference type="AlphaFoldDB" id="F5RC63"/>
<keyword evidence="4" id="KW-1185">Reference proteome</keyword>
<comment type="caution">
    <text evidence="3">The sequence shown here is derived from an EMBL/GenBank/DDBJ whole genome shotgun (WGS) entry which is preliminary data.</text>
</comment>
<evidence type="ECO:0000259" key="2">
    <source>
        <dbReference type="SMART" id="SM00460"/>
    </source>
</evidence>
<dbReference type="STRING" id="1000565.METUNv1_01860"/>
<gene>
    <name evidence="3" type="ORF">METUNv1_01860</name>
</gene>
<feature type="region of interest" description="Disordered" evidence="1">
    <location>
        <begin position="291"/>
        <end position="311"/>
    </location>
</feature>
<dbReference type="InterPro" id="IPR002931">
    <property type="entry name" value="Transglutaminase-like"/>
</dbReference>
<organism evidence="3 4">
    <name type="scientific">Methyloversatilis universalis (strain ATCC BAA-1314 / DSM 25237 / JCM 13912 / CCUG 52030 / FAM5)</name>
    <dbReference type="NCBI Taxonomy" id="1000565"/>
    <lineage>
        <taxon>Bacteria</taxon>
        <taxon>Pseudomonadati</taxon>
        <taxon>Pseudomonadota</taxon>
        <taxon>Betaproteobacteria</taxon>
        <taxon>Nitrosomonadales</taxon>
        <taxon>Sterolibacteriaceae</taxon>
        <taxon>Methyloversatilis</taxon>
    </lineage>
</organism>
<dbReference type="RefSeq" id="WP_008061025.1">
    <property type="nucleotide sequence ID" value="NZ_AFHG01000045.1"/>
</dbReference>
<protein>
    <submittedName>
        <fullName evidence="3">Cysteine proteinase</fullName>
    </submittedName>
</protein>
<dbReference type="Proteomes" id="UP000005019">
    <property type="component" value="Unassembled WGS sequence"/>
</dbReference>
<evidence type="ECO:0000256" key="1">
    <source>
        <dbReference type="SAM" id="MobiDB-lite"/>
    </source>
</evidence>
<dbReference type="InterPro" id="IPR013589">
    <property type="entry name" value="Bac_transglu_N"/>
</dbReference>
<evidence type="ECO:0000313" key="4">
    <source>
        <dbReference type="Proteomes" id="UP000005019"/>
    </source>
</evidence>
<sequence>MNRMRYHVLHRTQYRYAWPVSDSRQLLHLTPRDTPTQRTVSHRIDIDPEPVERARRTDYFGNVLEQLSIGSAHDTLTVTAESVVDLTPSRAAGATRSPAWEHVRDRLHQVGPAPLLDPCQYLYASPHIEPLAALARYARLDFRRERPLFDATLALMRRIHRDFEFDPQATTVSTPLETLLRQRRGVCQDFAHFMIGCLRSLGLPARYVSGYLLTQPPPGQPRMVGADASHAWVSVFCPGLGWVDMDPTNCMQPGDQHITVAWGRDFSDVTPMRGVILGGGEHAVEVQVTVTPEHEAPPAPRPGPAQPLERG</sequence>
<dbReference type="PANTHER" id="PTHR33490:SF7">
    <property type="entry name" value="BLR2979 PROTEIN"/>
    <property type="match status" value="1"/>
</dbReference>
<name>F5RC63_METUF</name>
<evidence type="ECO:0000313" key="3">
    <source>
        <dbReference type="EMBL" id="EGK71836.1"/>
    </source>
</evidence>
<dbReference type="SUPFAM" id="SSF54001">
    <property type="entry name" value="Cysteine proteinases"/>
    <property type="match status" value="1"/>
</dbReference>
<dbReference type="Gene3D" id="3.10.620.30">
    <property type="match status" value="1"/>
</dbReference>
<dbReference type="Pfam" id="PF01841">
    <property type="entry name" value="Transglut_core"/>
    <property type="match status" value="1"/>
</dbReference>
<reference evidence="3 4" key="1">
    <citation type="journal article" date="2011" name="J. Bacteriol.">
        <title>Genome sequence of Methyloversatilis universalis FAM5T, a methylotrophic representative of the order Rhodocyclales.</title>
        <authorList>
            <person name="Kittichotirat W."/>
            <person name="Good N.M."/>
            <person name="Hall R."/>
            <person name="Bringel F."/>
            <person name="Lajus A."/>
            <person name="Medigue C."/>
            <person name="Smalley N.E."/>
            <person name="Beck D."/>
            <person name="Bumgarner R."/>
            <person name="Vuilleumier S."/>
            <person name="Kalyuzhnaya M.G."/>
        </authorList>
    </citation>
    <scope>NUCLEOTIDE SEQUENCE [LARGE SCALE GENOMIC DNA]</scope>
    <source>
        <strain evidence="4">ATCC BAA-1314 / JCM 13912 / FAM5</strain>
    </source>
</reference>
<proteinExistence type="predicted"/>